<evidence type="ECO:0000256" key="6">
    <source>
        <dbReference type="ARBA" id="ARBA00022984"/>
    </source>
</evidence>
<proteinExistence type="predicted"/>
<keyword evidence="6" id="KW-0573">Peptidoglycan synthesis</keyword>
<dbReference type="Gene3D" id="3.30.1390.30">
    <property type="entry name" value="Penicillin-binding protein 2a, domain 3"/>
    <property type="match status" value="1"/>
</dbReference>
<dbReference type="GO" id="GO:0071972">
    <property type="term" value="F:peptidoglycan L,D-transpeptidase activity"/>
    <property type="evidence" value="ECO:0007669"/>
    <property type="project" value="TreeGrafter"/>
</dbReference>
<dbReference type="PANTHER" id="PTHR30627:SF2">
    <property type="entry name" value="PEPTIDOGLYCAN D,D-TRANSPEPTIDASE MRDA"/>
    <property type="match status" value="1"/>
</dbReference>
<dbReference type="SUPFAM" id="SSF56519">
    <property type="entry name" value="Penicillin binding protein dimerisation domain"/>
    <property type="match status" value="1"/>
</dbReference>
<evidence type="ECO:0000259" key="13">
    <source>
        <dbReference type="Pfam" id="PF03717"/>
    </source>
</evidence>
<dbReference type="Pfam" id="PF00905">
    <property type="entry name" value="Transpeptidase"/>
    <property type="match status" value="1"/>
</dbReference>
<dbReference type="SUPFAM" id="SSF56601">
    <property type="entry name" value="beta-lactamase/transpeptidase-like"/>
    <property type="match status" value="1"/>
</dbReference>
<reference evidence="14" key="1">
    <citation type="submission" date="2020-05" db="EMBL/GenBank/DDBJ databases">
        <authorList>
            <person name="Chiriac C."/>
            <person name="Salcher M."/>
            <person name="Ghai R."/>
            <person name="Kavagutti S V."/>
        </authorList>
    </citation>
    <scope>NUCLEOTIDE SEQUENCE</scope>
</reference>
<evidence type="ECO:0000313" key="14">
    <source>
        <dbReference type="EMBL" id="CAB4795083.1"/>
    </source>
</evidence>
<evidence type="ECO:0000256" key="9">
    <source>
        <dbReference type="ARBA" id="ARBA00023316"/>
    </source>
</evidence>
<dbReference type="EMBL" id="CAFAAQ010000008">
    <property type="protein sequence ID" value="CAB4795083.1"/>
    <property type="molecule type" value="Genomic_DNA"/>
</dbReference>
<evidence type="ECO:0000256" key="5">
    <source>
        <dbReference type="ARBA" id="ARBA00022960"/>
    </source>
</evidence>
<dbReference type="Gene3D" id="3.40.710.10">
    <property type="entry name" value="DD-peptidase/beta-lactamase superfamily"/>
    <property type="match status" value="1"/>
</dbReference>
<evidence type="ECO:0000256" key="1">
    <source>
        <dbReference type="ARBA" id="ARBA00004167"/>
    </source>
</evidence>
<evidence type="ECO:0000256" key="10">
    <source>
        <dbReference type="SAM" id="MobiDB-lite"/>
    </source>
</evidence>
<evidence type="ECO:0000256" key="11">
    <source>
        <dbReference type="SAM" id="Phobius"/>
    </source>
</evidence>
<sequence>MDTDSTHVRLSAIGIVAVSLFLALFMRLWFLQGIDRQAFEAASVSNRVRVIHEEGPRGRILDRNGKILVDSETSIVVSLDREPLRKMEQPERNAVFVSLADTLQQLGVPTKLSLIEKRYADLRYAPQEYVPIADDVDPSVEIYLMERADRYPGIIVERKAIRSYPYGNLAAHLLGYVGEINEKELVERGGQLPGSGSASTTSTTTTRPATTQPTSPADSSSGATTTTLANGAGGASGGRLTDYRLGDSIGKGGVERSYEADLRAVPGERTIEVNAKGDLVDVLSLESPVVGDDIWLTIDIDLQAHAERLLAAKIQDLRGRRDKENNRLNAPQGSVVIEDPQNGQILAMASYPDYDPSVTVNGISQEQWEAFNDPNSGLPLVNWALQGTYAPGSTFKLYTALAGYKSGYLRNGTEVINDPGVYTIENCQGEKCEVRNAGSTPHGTVNMATALTVSSDVYFYKLADKFWNLTDQYGETPIQDAAAQFGLGAKTGVPLSGENPGRLPTPANRKAAFEARPDLFMTGDWRSGDNINTSIGQGDVLATPLQLVNSYATFANGGTRYQPQIVTKVTRPSDLTLPANDPANYTLIRQVEPVVQGTIQIQPDQYAKIYDGLLGVTQSAFGTASASWQASKTAWPMAGKTGTAQVSKKADTSLFAAWGPAGTGEPARYAISVVIPESGFGGEVAAPLAFRIMAPLSFGTLLPACPSADQSECAAAAEAASAASGNDVTSGSAD</sequence>
<keyword evidence="4 11" id="KW-0812">Transmembrane</keyword>
<dbReference type="GO" id="GO:0005886">
    <property type="term" value="C:plasma membrane"/>
    <property type="evidence" value="ECO:0007669"/>
    <property type="project" value="UniProtKB-SubCell"/>
</dbReference>
<dbReference type="GO" id="GO:0008360">
    <property type="term" value="P:regulation of cell shape"/>
    <property type="evidence" value="ECO:0007669"/>
    <property type="project" value="UniProtKB-KW"/>
</dbReference>
<dbReference type="InterPro" id="IPR036138">
    <property type="entry name" value="PBP_dimer_sf"/>
</dbReference>
<feature type="compositionally biased region" description="Low complexity" evidence="10">
    <location>
        <begin position="197"/>
        <end position="230"/>
    </location>
</feature>
<evidence type="ECO:0000256" key="2">
    <source>
        <dbReference type="ARBA" id="ARBA00004236"/>
    </source>
</evidence>
<feature type="domain" description="Penicillin-binding protein dimerisation" evidence="13">
    <location>
        <begin position="242"/>
        <end position="282"/>
    </location>
</feature>
<keyword evidence="3" id="KW-1003">Cell membrane</keyword>
<dbReference type="Pfam" id="PF03717">
    <property type="entry name" value="PBP_dimer"/>
    <property type="match status" value="2"/>
</dbReference>
<dbReference type="GO" id="GO:0071555">
    <property type="term" value="P:cell wall organization"/>
    <property type="evidence" value="ECO:0007669"/>
    <property type="project" value="UniProtKB-KW"/>
</dbReference>
<dbReference type="InterPro" id="IPR005311">
    <property type="entry name" value="PBP_dimer"/>
</dbReference>
<evidence type="ECO:0000256" key="7">
    <source>
        <dbReference type="ARBA" id="ARBA00022989"/>
    </source>
</evidence>
<organism evidence="14">
    <name type="scientific">freshwater metagenome</name>
    <dbReference type="NCBI Taxonomy" id="449393"/>
    <lineage>
        <taxon>unclassified sequences</taxon>
        <taxon>metagenomes</taxon>
        <taxon>ecological metagenomes</taxon>
    </lineage>
</organism>
<dbReference type="InterPro" id="IPR050515">
    <property type="entry name" value="Beta-lactam/transpept"/>
</dbReference>
<evidence type="ECO:0000256" key="8">
    <source>
        <dbReference type="ARBA" id="ARBA00023136"/>
    </source>
</evidence>
<accession>A0A6J6XH27</accession>
<dbReference type="Gene3D" id="3.90.1310.10">
    <property type="entry name" value="Penicillin-binding protein 2a (Domain 2)"/>
    <property type="match status" value="2"/>
</dbReference>
<feature type="domain" description="Penicillin-binding protein dimerisation" evidence="13">
    <location>
        <begin position="54"/>
        <end position="187"/>
    </location>
</feature>
<evidence type="ECO:0000256" key="3">
    <source>
        <dbReference type="ARBA" id="ARBA00022475"/>
    </source>
</evidence>
<comment type="subcellular location">
    <subcellularLocation>
        <location evidence="2">Cell membrane</location>
    </subcellularLocation>
    <subcellularLocation>
        <location evidence="1">Membrane</location>
        <topology evidence="1">Single-pass membrane protein</topology>
    </subcellularLocation>
</comment>
<dbReference type="GO" id="GO:0009252">
    <property type="term" value="P:peptidoglycan biosynthetic process"/>
    <property type="evidence" value="ECO:0007669"/>
    <property type="project" value="UniProtKB-KW"/>
</dbReference>
<keyword evidence="5" id="KW-0133">Cell shape</keyword>
<dbReference type="GO" id="GO:0008658">
    <property type="term" value="F:penicillin binding"/>
    <property type="evidence" value="ECO:0007669"/>
    <property type="project" value="InterPro"/>
</dbReference>
<name>A0A6J6XH27_9ZZZZ</name>
<keyword evidence="8 11" id="KW-0472">Membrane</keyword>
<gene>
    <name evidence="14" type="ORF">UFOPK3046_00186</name>
</gene>
<dbReference type="InterPro" id="IPR001460">
    <property type="entry name" value="PCN-bd_Tpept"/>
</dbReference>
<protein>
    <submittedName>
        <fullName evidence="14">Unannotated protein</fullName>
    </submittedName>
</protein>
<dbReference type="AlphaFoldDB" id="A0A6J6XH27"/>
<keyword evidence="9" id="KW-0961">Cell wall biogenesis/degradation</keyword>
<feature type="domain" description="Penicillin-binding protein transpeptidase" evidence="12">
    <location>
        <begin position="333"/>
        <end position="693"/>
    </location>
</feature>
<dbReference type="InterPro" id="IPR012338">
    <property type="entry name" value="Beta-lactam/transpept-like"/>
</dbReference>
<feature type="region of interest" description="Disordered" evidence="10">
    <location>
        <begin position="189"/>
        <end position="242"/>
    </location>
</feature>
<evidence type="ECO:0000259" key="12">
    <source>
        <dbReference type="Pfam" id="PF00905"/>
    </source>
</evidence>
<keyword evidence="7 11" id="KW-1133">Transmembrane helix</keyword>
<dbReference type="PANTHER" id="PTHR30627">
    <property type="entry name" value="PEPTIDOGLYCAN D,D-TRANSPEPTIDASE"/>
    <property type="match status" value="1"/>
</dbReference>
<evidence type="ECO:0000256" key="4">
    <source>
        <dbReference type="ARBA" id="ARBA00022692"/>
    </source>
</evidence>
<feature type="transmembrane region" description="Helical" evidence="11">
    <location>
        <begin position="12"/>
        <end position="30"/>
    </location>
</feature>